<evidence type="ECO:0000313" key="3">
    <source>
        <dbReference type="EMBL" id="KAG1796442.1"/>
    </source>
</evidence>
<protein>
    <submittedName>
        <fullName evidence="3">Uncharacterized protein</fullName>
    </submittedName>
</protein>
<feature type="transmembrane region" description="Helical" evidence="2">
    <location>
        <begin position="175"/>
        <end position="199"/>
    </location>
</feature>
<keyword evidence="2" id="KW-0812">Transmembrane</keyword>
<dbReference type="OrthoDB" id="2652447at2759"/>
<sequence length="237" mass="26537">MNNGEPWHDVLPENTILCLCYKALCLIAVSKSSVDHWRYLIERPIKKEWIAHKEMVVNRFENMNITAGLVLTTTAVFVSTTPPFNPLMPYASHGSYILQLCSFVASLISLMIGTSVLIIYDTCYANERVLKSLMDSRSRRICCLILMAYPSLALAVSTLALMTAFFIAGFTSDKLFVKIMTATTYVALLFLGVLAVYVFSDRIKEIASHEEENNHTTDIRDSGISQEKPGHSGNRQV</sequence>
<comment type="caution">
    <text evidence="3">The sequence shown here is derived from an EMBL/GenBank/DDBJ whole genome shotgun (WGS) entry which is preliminary data.</text>
</comment>
<keyword evidence="4" id="KW-1185">Reference proteome</keyword>
<keyword evidence="2" id="KW-0472">Membrane</keyword>
<dbReference type="Proteomes" id="UP000719766">
    <property type="component" value="Unassembled WGS sequence"/>
</dbReference>
<dbReference type="AlphaFoldDB" id="A0A9P7AVS9"/>
<accession>A0A9P7AVS9</accession>
<dbReference type="GeneID" id="64603967"/>
<feature type="transmembrane region" description="Helical" evidence="2">
    <location>
        <begin position="141"/>
        <end position="169"/>
    </location>
</feature>
<proteinExistence type="predicted"/>
<reference evidence="3" key="1">
    <citation type="journal article" date="2020" name="New Phytol.">
        <title>Comparative genomics reveals dynamic genome evolution in host specialist ectomycorrhizal fungi.</title>
        <authorList>
            <person name="Lofgren L.A."/>
            <person name="Nguyen N.H."/>
            <person name="Vilgalys R."/>
            <person name="Ruytinx J."/>
            <person name="Liao H.L."/>
            <person name="Branco S."/>
            <person name="Kuo A."/>
            <person name="LaButti K."/>
            <person name="Lipzen A."/>
            <person name="Andreopoulos W."/>
            <person name="Pangilinan J."/>
            <person name="Riley R."/>
            <person name="Hundley H."/>
            <person name="Na H."/>
            <person name="Barry K."/>
            <person name="Grigoriev I.V."/>
            <person name="Stajich J.E."/>
            <person name="Kennedy P.G."/>
        </authorList>
    </citation>
    <scope>NUCLEOTIDE SEQUENCE</scope>
    <source>
        <strain evidence="3">S12</strain>
    </source>
</reference>
<evidence type="ECO:0000256" key="1">
    <source>
        <dbReference type="SAM" id="MobiDB-lite"/>
    </source>
</evidence>
<gene>
    <name evidence="3" type="ORF">HD556DRAFT_302521</name>
</gene>
<feature type="transmembrane region" description="Helical" evidence="2">
    <location>
        <begin position="96"/>
        <end position="120"/>
    </location>
</feature>
<name>A0A9P7AVS9_9AGAM</name>
<feature type="compositionally biased region" description="Basic and acidic residues" evidence="1">
    <location>
        <begin position="210"/>
        <end position="221"/>
    </location>
</feature>
<feature type="transmembrane region" description="Helical" evidence="2">
    <location>
        <begin position="63"/>
        <end position="84"/>
    </location>
</feature>
<organism evidence="3 4">
    <name type="scientific">Suillus plorans</name>
    <dbReference type="NCBI Taxonomy" id="116603"/>
    <lineage>
        <taxon>Eukaryota</taxon>
        <taxon>Fungi</taxon>
        <taxon>Dikarya</taxon>
        <taxon>Basidiomycota</taxon>
        <taxon>Agaricomycotina</taxon>
        <taxon>Agaricomycetes</taxon>
        <taxon>Agaricomycetidae</taxon>
        <taxon>Boletales</taxon>
        <taxon>Suillineae</taxon>
        <taxon>Suillaceae</taxon>
        <taxon>Suillus</taxon>
    </lineage>
</organism>
<feature type="region of interest" description="Disordered" evidence="1">
    <location>
        <begin position="210"/>
        <end position="237"/>
    </location>
</feature>
<evidence type="ECO:0000256" key="2">
    <source>
        <dbReference type="SAM" id="Phobius"/>
    </source>
</evidence>
<keyword evidence="2" id="KW-1133">Transmembrane helix</keyword>
<evidence type="ECO:0000313" key="4">
    <source>
        <dbReference type="Proteomes" id="UP000719766"/>
    </source>
</evidence>
<dbReference type="EMBL" id="JABBWE010000019">
    <property type="protein sequence ID" value="KAG1796442.1"/>
    <property type="molecule type" value="Genomic_DNA"/>
</dbReference>
<dbReference type="RefSeq" id="XP_041161958.1">
    <property type="nucleotide sequence ID" value="XM_041310203.1"/>
</dbReference>